<dbReference type="AlphaFoldDB" id="A0A9Q8Y409"/>
<evidence type="ECO:0000313" key="4">
    <source>
        <dbReference type="Proteomes" id="UP001214094"/>
    </source>
</evidence>
<dbReference type="EMBL" id="CP098807">
    <property type="protein sequence ID" value="USJ21718.1"/>
    <property type="molecule type" value="Genomic_DNA"/>
</dbReference>
<sequence length="113" mass="11954">MPHYLTELYSAKPAWLALPRQGRQQFLAAIGSAMPGLSALGVELITFGKVDQSKLHAASQTFFAVWRCPDATALEALVAGIAQSGWHEYFDTINAAGRGTDLAGHLAELGAAA</sequence>
<reference evidence="1" key="1">
    <citation type="submission" date="2022-06" db="EMBL/GenBank/DDBJ databases">
        <title>Physiological and biochemical characterization and genomic elucidation of a strain of the genus Ensifer adhaerens M8 that combines arsenic oxidation and chromium reduction.</title>
        <authorList>
            <person name="Li X."/>
            <person name="Yu c."/>
        </authorList>
    </citation>
    <scope>NUCLEOTIDE SEQUENCE</scope>
    <source>
        <strain evidence="1">M8</strain>
    </source>
</reference>
<dbReference type="EMBL" id="CP121308">
    <property type="protein sequence ID" value="WFP88946.1"/>
    <property type="molecule type" value="Genomic_DNA"/>
</dbReference>
<gene>
    <name evidence="1" type="ORF">NE863_10305</name>
    <name evidence="2" type="ORF">P4B07_10145</name>
</gene>
<dbReference type="Pfam" id="PF20321">
    <property type="entry name" value="DUF6616"/>
    <property type="match status" value="1"/>
</dbReference>
<dbReference type="InterPro" id="IPR046724">
    <property type="entry name" value="DUF6616"/>
</dbReference>
<dbReference type="KEGG" id="eah:FA04_09975"/>
<dbReference type="Proteomes" id="UP001055460">
    <property type="component" value="Chromosome"/>
</dbReference>
<dbReference type="Proteomes" id="UP001214094">
    <property type="component" value="Chromosome"/>
</dbReference>
<keyword evidence="4" id="KW-1185">Reference proteome</keyword>
<dbReference type="GeneID" id="29517353"/>
<dbReference type="OrthoDB" id="670883at2"/>
<organism evidence="1 3">
    <name type="scientific">Ensifer adhaerens</name>
    <name type="common">Sinorhizobium morelense</name>
    <dbReference type="NCBI Taxonomy" id="106592"/>
    <lineage>
        <taxon>Bacteria</taxon>
        <taxon>Pseudomonadati</taxon>
        <taxon>Pseudomonadota</taxon>
        <taxon>Alphaproteobacteria</taxon>
        <taxon>Hyphomicrobiales</taxon>
        <taxon>Rhizobiaceae</taxon>
        <taxon>Sinorhizobium/Ensifer group</taxon>
        <taxon>Ensifer</taxon>
    </lineage>
</organism>
<proteinExistence type="predicted"/>
<accession>A0A9Q8Y409</accession>
<evidence type="ECO:0000313" key="3">
    <source>
        <dbReference type="Proteomes" id="UP001055460"/>
    </source>
</evidence>
<evidence type="ECO:0000313" key="1">
    <source>
        <dbReference type="EMBL" id="USJ21718.1"/>
    </source>
</evidence>
<protein>
    <submittedName>
        <fullName evidence="1">Uncharacterized protein</fullName>
    </submittedName>
</protein>
<evidence type="ECO:0000313" key="2">
    <source>
        <dbReference type="EMBL" id="WFP88946.1"/>
    </source>
</evidence>
<name>A0A9Q8Y409_ENSAD</name>
<dbReference type="RefSeq" id="WP_034793040.1">
    <property type="nucleotide sequence ID" value="NZ_CAXURO020000001.1"/>
</dbReference>
<reference evidence="2 4" key="2">
    <citation type="submission" date="2023-03" db="EMBL/GenBank/DDBJ databases">
        <title>Comparative genome and transcriptome analysis combination mining strategies for increasing vitamin B12 production of Ensifer adhaerens strain.</title>
        <authorList>
            <person name="Yongheng L."/>
        </authorList>
    </citation>
    <scope>NUCLEOTIDE SEQUENCE [LARGE SCALE GENOMIC DNA]</scope>
    <source>
        <strain evidence="2 4">Casida A-T305</strain>
    </source>
</reference>